<name>F2HH75_9CRYP</name>
<keyword evidence="3" id="KW-0934">Plastid</keyword>
<dbReference type="GO" id="GO:0015031">
    <property type="term" value="P:protein transport"/>
    <property type="evidence" value="ECO:0007669"/>
    <property type="project" value="InterPro"/>
</dbReference>
<keyword evidence="4" id="KW-0812">Transmembrane</keyword>
<sequence length="301" mass="35058">MLNFLSNFNYKRNLYKKSKLNVKKNYNINFFPDFKNNDIKKFLHDKNLISSFFISLFFVIGMLVPLTHGALENENFHSPFFSHARFSSKNYYQKLSQIPVFAITNSSGQPYLTTGPEKEQIGLIFFSHEDALALLTAMKNTHQVSDARIYIMGLDRAYRMVTADKTKNQLNQDFKTIFRFYPDQKQVKNASLIVNKLNFYKTIRDIPVFVADGLVVKKGKDSMTPVFFSKEDLEKTWKKMISENPDINVKPTVLVVDLLKILKAMENDEKIFSKFGFFPSQKNIEFIKKENKTVQSARMLQ</sequence>
<organism evidence="5 6">
    <name type="scientific">Cryptomonas paramaecium</name>
    <dbReference type="NCBI Taxonomy" id="2898"/>
    <lineage>
        <taxon>Eukaryota</taxon>
        <taxon>Cryptophyceae</taxon>
        <taxon>Cryptomonadales</taxon>
        <taxon>Cryptomonadaceae</taxon>
        <taxon>Cryptomonas</taxon>
    </lineage>
</organism>
<dbReference type="InterPro" id="IPR007378">
    <property type="entry name" value="Tic22-like"/>
</dbReference>
<dbReference type="RefSeq" id="XP_003239569.1">
    <property type="nucleotide sequence ID" value="XM_003239521.1"/>
</dbReference>
<keyword evidence="2" id="KW-0150">Chloroplast</keyword>
<dbReference type="PANTHER" id="PTHR33926">
    <property type="entry name" value="PROTEIN TIC 22, CHLOROPLASTIC"/>
    <property type="match status" value="1"/>
</dbReference>
<evidence type="ECO:0000256" key="3">
    <source>
        <dbReference type="ARBA" id="ARBA00022640"/>
    </source>
</evidence>
<evidence type="ECO:0000256" key="2">
    <source>
        <dbReference type="ARBA" id="ARBA00022528"/>
    </source>
</evidence>
<keyword evidence="4" id="KW-1133">Transmembrane helix</keyword>
<geneLocation type="nucleomorph" evidence="5"/>
<keyword evidence="5" id="KW-0542">Nucleomorph</keyword>
<evidence type="ECO:0000313" key="6">
    <source>
        <dbReference type="Proteomes" id="UP000243423"/>
    </source>
</evidence>
<dbReference type="AlphaFoldDB" id="F2HH75"/>
<evidence type="ECO:0000256" key="1">
    <source>
        <dbReference type="ARBA" id="ARBA00004229"/>
    </source>
</evidence>
<dbReference type="GO" id="GO:0009507">
    <property type="term" value="C:chloroplast"/>
    <property type="evidence" value="ECO:0007669"/>
    <property type="project" value="UniProtKB-SubCell"/>
</dbReference>
<reference evidence="5 6" key="1">
    <citation type="journal article" date="2011" name="Genome Biol. Evol.">
        <title>Complete nucleomorph genome sequence of the nonphotosynthetic alga Cryptomonas paramecium reveals a core nucleomorph gene set.</title>
        <authorList>
            <person name="Tanifuji G."/>
            <person name="Onodera N.T."/>
            <person name="Wheeler T.J."/>
            <person name="Dlutek M."/>
            <person name="Donaher N."/>
            <person name="Archibald J.M."/>
        </authorList>
    </citation>
    <scope>NUCLEOTIDE SEQUENCE [LARGE SCALE GENOMIC DNA]</scope>
    <source>
        <strain evidence="5 6">CCAP977/2A</strain>
    </source>
</reference>
<feature type="transmembrane region" description="Helical" evidence="4">
    <location>
        <begin position="48"/>
        <end position="71"/>
    </location>
</feature>
<protein>
    <submittedName>
        <fullName evidence="5">Translocator of the inner chloroplast membrane</fullName>
    </submittedName>
</protein>
<dbReference type="Proteomes" id="UP000243423">
    <property type="component" value="Nucleomorph 1"/>
</dbReference>
<comment type="subcellular location">
    <subcellularLocation>
        <location evidence="1">Plastid</location>
        <location evidence="1">Chloroplast</location>
    </subcellularLocation>
</comment>
<evidence type="ECO:0000256" key="4">
    <source>
        <dbReference type="SAM" id="Phobius"/>
    </source>
</evidence>
<proteinExistence type="predicted"/>
<dbReference type="EMBL" id="CP002172">
    <property type="protein sequence ID" value="AEA38671.1"/>
    <property type="molecule type" value="Genomic_DNA"/>
</dbReference>
<accession>F2HH75</accession>
<keyword evidence="4" id="KW-0472">Membrane</keyword>
<dbReference type="Pfam" id="PF04278">
    <property type="entry name" value="Tic22"/>
    <property type="match status" value="1"/>
</dbReference>
<dbReference type="PANTHER" id="PTHR33926:SF4">
    <property type="entry name" value="PROTEIN TIC 22, CHLOROPLASTIC"/>
    <property type="match status" value="1"/>
</dbReference>
<dbReference type="GeneID" id="10447092"/>
<dbReference type="Gene3D" id="3.40.1350.100">
    <property type="match status" value="2"/>
</dbReference>
<gene>
    <name evidence="5" type="primary">tic22</name>
    <name evidence="5" type="ORF">CPARA_1gp013</name>
</gene>
<evidence type="ECO:0000313" key="5">
    <source>
        <dbReference type="EMBL" id="AEA38671.1"/>
    </source>
</evidence>